<dbReference type="EMBL" id="UOGF01000092">
    <property type="protein sequence ID" value="VAX32592.1"/>
    <property type="molecule type" value="Genomic_DNA"/>
</dbReference>
<dbReference type="InterPro" id="IPR036278">
    <property type="entry name" value="Sialidase_sf"/>
</dbReference>
<proteinExistence type="predicted"/>
<reference evidence="1" key="1">
    <citation type="submission" date="2018-06" db="EMBL/GenBank/DDBJ databases">
        <authorList>
            <person name="Zhirakovskaya E."/>
        </authorList>
    </citation>
    <scope>NUCLEOTIDE SEQUENCE</scope>
</reference>
<sequence>MKRSYFFIVFSLFALTACSGGAGSDSHTPVSVSMKIPSASSVSAVEKPVSEGVASIEARVLNSAGSSAAGSEKRDVAPNDEVVIDFEVPLGQMTFIVEAFSEKNSQGTLLFRGEKTENIVSGNTPSIVIEMQAVGGILPQNPAVVKGESLQFSMSGIDPSQVGWRLKSTPSRLENSIGTLDETTGFYQAPLAIPYDFSATRPIGLPVMIDVEAFDISSSKILDVVSLKILSDGKFDFNLRNQITPPGTGSGSTRSLSAGQRNIVYYQGNAYAVWEQGGKILFSETVLASNGTPSWADPLVLPGVGFTQKSAAIAVDLKGNLYVAFISGCFRTGCDSSFQKVVLLVRKVVDGVPEADFTQISLGDANDDTGPLSQNPTLAVSPDGAIVFVAWSAEPGDGGNDILLQRVNPVDGTKIDEDPKLIISTAESDEQPTMGVAKDGNVFLAWIEVDRNGSSAPNSNAVMVAVSLNGGGRFEQPVQVNEPPTDFRTIDRRPSLVPGEAGVVHIVWEKDVVGDSIFLATYNKGVLGTDGLKFGEDQQFPRFFDLNRSYNHLNPSIAWDGDKGVYIVLKEIVFDAVNEQFKHGIFLTKSADNGATFGPLQPVDDNLDDAQKTKFKDWPSIAVDETGRVFVVWTDQRGGVAPRYIWFAVSEFPLL</sequence>
<dbReference type="AlphaFoldDB" id="A0A3B1CVZ5"/>
<name>A0A3B1CVZ5_9ZZZZ</name>
<gene>
    <name evidence="1" type="ORF">MNBD_NITROSPIRAE01-908</name>
</gene>
<protein>
    <recommendedName>
        <fullName evidence="2">Exo-alpha-sialidase</fullName>
    </recommendedName>
</protein>
<organism evidence="1">
    <name type="scientific">hydrothermal vent metagenome</name>
    <dbReference type="NCBI Taxonomy" id="652676"/>
    <lineage>
        <taxon>unclassified sequences</taxon>
        <taxon>metagenomes</taxon>
        <taxon>ecological metagenomes</taxon>
    </lineage>
</organism>
<evidence type="ECO:0000313" key="1">
    <source>
        <dbReference type="EMBL" id="VAX32592.1"/>
    </source>
</evidence>
<dbReference type="SUPFAM" id="SSF50939">
    <property type="entry name" value="Sialidases"/>
    <property type="match status" value="1"/>
</dbReference>
<accession>A0A3B1CVZ5</accession>
<evidence type="ECO:0008006" key="2">
    <source>
        <dbReference type="Google" id="ProtNLM"/>
    </source>
</evidence>
<dbReference type="PROSITE" id="PS51257">
    <property type="entry name" value="PROKAR_LIPOPROTEIN"/>
    <property type="match status" value="1"/>
</dbReference>